<accession>A0A2A2J6U0</accession>
<evidence type="ECO:0000313" key="1">
    <source>
        <dbReference type="EMBL" id="PAV57335.1"/>
    </source>
</evidence>
<comment type="caution">
    <text evidence="1">The sequence shown here is derived from an EMBL/GenBank/DDBJ whole genome shotgun (WGS) entry which is preliminary data.</text>
</comment>
<proteinExistence type="predicted"/>
<name>A0A2A2J6U0_9BILA</name>
<dbReference type="AlphaFoldDB" id="A0A2A2J6U0"/>
<evidence type="ECO:0000313" key="2">
    <source>
        <dbReference type="Proteomes" id="UP000218231"/>
    </source>
</evidence>
<protein>
    <submittedName>
        <fullName evidence="1">Uncharacterized protein</fullName>
    </submittedName>
</protein>
<gene>
    <name evidence="1" type="ORF">WR25_13733</name>
</gene>
<organism evidence="1 2">
    <name type="scientific">Diploscapter pachys</name>
    <dbReference type="NCBI Taxonomy" id="2018661"/>
    <lineage>
        <taxon>Eukaryota</taxon>
        <taxon>Metazoa</taxon>
        <taxon>Ecdysozoa</taxon>
        <taxon>Nematoda</taxon>
        <taxon>Chromadorea</taxon>
        <taxon>Rhabditida</taxon>
        <taxon>Rhabditina</taxon>
        <taxon>Rhabditomorpha</taxon>
        <taxon>Rhabditoidea</taxon>
        <taxon>Rhabditidae</taxon>
        <taxon>Diploscapter</taxon>
    </lineage>
</organism>
<dbReference type="Proteomes" id="UP000218231">
    <property type="component" value="Unassembled WGS sequence"/>
</dbReference>
<reference evidence="1 2" key="1">
    <citation type="journal article" date="2017" name="Curr. Biol.">
        <title>Genome architecture and evolution of a unichromosomal asexual nematode.</title>
        <authorList>
            <person name="Fradin H."/>
            <person name="Zegar C."/>
            <person name="Gutwein M."/>
            <person name="Lucas J."/>
            <person name="Kovtun M."/>
            <person name="Corcoran D."/>
            <person name="Baugh L.R."/>
            <person name="Kiontke K."/>
            <person name="Gunsalus K."/>
            <person name="Fitch D.H."/>
            <person name="Piano F."/>
        </authorList>
    </citation>
    <scope>NUCLEOTIDE SEQUENCE [LARGE SCALE GENOMIC DNA]</scope>
    <source>
        <strain evidence="1">PF1309</strain>
    </source>
</reference>
<dbReference type="EMBL" id="LIAE01010643">
    <property type="protein sequence ID" value="PAV57335.1"/>
    <property type="molecule type" value="Genomic_DNA"/>
</dbReference>
<sequence length="66" mass="7472">MWQDGEPLDYAPQTGCPTLYMPFNGYTSIIAVIDPHGKVCWQAIDDTNFESIPSNCQYFLCKKDGH</sequence>
<keyword evidence="2" id="KW-1185">Reference proteome</keyword>